<feature type="non-terminal residue" evidence="2">
    <location>
        <position position="41"/>
    </location>
</feature>
<dbReference type="AlphaFoldDB" id="A0A6J4T0A0"/>
<keyword evidence="1" id="KW-1133">Transmembrane helix</keyword>
<dbReference type="EMBL" id="CADCVN010000934">
    <property type="protein sequence ID" value="CAA9509723.1"/>
    <property type="molecule type" value="Genomic_DNA"/>
</dbReference>
<proteinExistence type="predicted"/>
<feature type="non-terminal residue" evidence="2">
    <location>
        <position position="1"/>
    </location>
</feature>
<keyword evidence="1" id="KW-0472">Membrane</keyword>
<feature type="transmembrane region" description="Helical" evidence="1">
    <location>
        <begin position="21"/>
        <end position="38"/>
    </location>
</feature>
<evidence type="ECO:0000313" key="2">
    <source>
        <dbReference type="EMBL" id="CAA9509723.1"/>
    </source>
</evidence>
<evidence type="ECO:0000256" key="1">
    <source>
        <dbReference type="SAM" id="Phobius"/>
    </source>
</evidence>
<reference evidence="2" key="1">
    <citation type="submission" date="2020-02" db="EMBL/GenBank/DDBJ databases">
        <authorList>
            <person name="Meier V. D."/>
        </authorList>
    </citation>
    <scope>NUCLEOTIDE SEQUENCE</scope>
    <source>
        <strain evidence="2">AVDCRST_MAG96</strain>
    </source>
</reference>
<name>A0A6J4T0A0_9BACT</name>
<organism evidence="2">
    <name type="scientific">uncultured Segetibacter sp</name>
    <dbReference type="NCBI Taxonomy" id="481133"/>
    <lineage>
        <taxon>Bacteria</taxon>
        <taxon>Pseudomonadati</taxon>
        <taxon>Bacteroidota</taxon>
        <taxon>Chitinophagia</taxon>
        <taxon>Chitinophagales</taxon>
        <taxon>Chitinophagaceae</taxon>
        <taxon>Segetibacter</taxon>
        <taxon>environmental samples</taxon>
    </lineage>
</organism>
<keyword evidence="1" id="KW-0812">Transmembrane</keyword>
<sequence>WANGQKEKRDCLKSYLLSDSLFFVYCGIRTRFFLYFFFLPF</sequence>
<gene>
    <name evidence="2" type="ORF">AVDCRST_MAG96-2396</name>
</gene>
<protein>
    <submittedName>
        <fullName evidence="2">Uncharacterized protein</fullName>
    </submittedName>
</protein>
<accession>A0A6J4T0A0</accession>